<evidence type="ECO:0000313" key="3">
    <source>
        <dbReference type="Proteomes" id="UP000825008"/>
    </source>
</evidence>
<dbReference type="EMBL" id="CP080997">
    <property type="protein sequence ID" value="QZA09625.1"/>
    <property type="molecule type" value="Genomic_DNA"/>
</dbReference>
<feature type="region of interest" description="Disordered" evidence="1">
    <location>
        <begin position="90"/>
        <end position="115"/>
    </location>
</feature>
<dbReference type="InterPro" id="IPR036689">
    <property type="entry name" value="ESAT-6-like_sf"/>
</dbReference>
<proteinExistence type="predicted"/>
<evidence type="ECO:0000256" key="1">
    <source>
        <dbReference type="SAM" id="MobiDB-lite"/>
    </source>
</evidence>
<gene>
    <name evidence="2" type="ORF">K3U94_10605</name>
</gene>
<evidence type="ECO:0000313" key="2">
    <source>
        <dbReference type="EMBL" id="QZA09625.1"/>
    </source>
</evidence>
<sequence length="115" mass="12187">MASVPIDPAKLAVRPALLDTHATQVANATEVSRTFAARHAGYVGECSAAWAGDSAEALAELGAHWESTDARLHGRIAAFSAAMREGGRLYTAAPGEEERNSRRRLAHDRPALLAP</sequence>
<reference evidence="2" key="1">
    <citation type="submission" date="2021-08" db="EMBL/GenBank/DDBJ databases">
        <title>Whole genome sequencing of non-tuberculosis mycobacteria type-strains.</title>
        <authorList>
            <person name="Igarashi Y."/>
            <person name="Osugi A."/>
            <person name="Mitarai S."/>
        </authorList>
    </citation>
    <scope>NUCLEOTIDE SEQUENCE</scope>
    <source>
        <strain evidence="2">JCM 30995</strain>
    </source>
</reference>
<dbReference type="RefSeq" id="WP_220696439.1">
    <property type="nucleotide sequence ID" value="NZ_CP080997.1"/>
</dbReference>
<dbReference type="SUPFAM" id="SSF140453">
    <property type="entry name" value="EsxAB dimer-like"/>
    <property type="match status" value="1"/>
</dbReference>
<name>A0A9X7WLU7_9MYCO</name>
<dbReference type="Gene3D" id="1.10.287.1060">
    <property type="entry name" value="ESAT-6-like"/>
    <property type="match status" value="1"/>
</dbReference>
<dbReference type="KEGG" id="mher:K3U94_10605"/>
<accession>A0A9X7WLU7</accession>
<dbReference type="Proteomes" id="UP000825008">
    <property type="component" value="Chromosome"/>
</dbReference>
<evidence type="ECO:0008006" key="4">
    <source>
        <dbReference type="Google" id="ProtNLM"/>
    </source>
</evidence>
<organism evidence="2 3">
    <name type="scientific">Mycolicibacter heraklionensis</name>
    <dbReference type="NCBI Taxonomy" id="512402"/>
    <lineage>
        <taxon>Bacteria</taxon>
        <taxon>Bacillati</taxon>
        <taxon>Actinomycetota</taxon>
        <taxon>Actinomycetes</taxon>
        <taxon>Mycobacteriales</taxon>
        <taxon>Mycobacteriaceae</taxon>
        <taxon>Mycolicibacter</taxon>
    </lineage>
</organism>
<protein>
    <recommendedName>
        <fullName evidence="4">WXG100 family type VII secretion target</fullName>
    </recommendedName>
</protein>
<dbReference type="AlphaFoldDB" id="A0A9X7WLU7"/>